<dbReference type="EMBL" id="BARW01021564">
    <property type="protein sequence ID" value="GAI89612.1"/>
    <property type="molecule type" value="Genomic_DNA"/>
</dbReference>
<sequence>IIILALTGAILAKLKEMGIHLPESIAGKKE</sequence>
<name>X1S990_9ZZZZ</name>
<protein>
    <submittedName>
        <fullName evidence="1">Uncharacterized protein</fullName>
    </submittedName>
</protein>
<comment type="caution">
    <text evidence="1">The sequence shown here is derived from an EMBL/GenBank/DDBJ whole genome shotgun (WGS) entry which is preliminary data.</text>
</comment>
<reference evidence="1" key="1">
    <citation type="journal article" date="2014" name="Front. Microbiol.">
        <title>High frequency of phylogenetically diverse reductive dehalogenase-homologous genes in deep subseafloor sedimentary metagenomes.</title>
        <authorList>
            <person name="Kawai M."/>
            <person name="Futagami T."/>
            <person name="Toyoda A."/>
            <person name="Takaki Y."/>
            <person name="Nishi S."/>
            <person name="Hori S."/>
            <person name="Arai W."/>
            <person name="Tsubouchi T."/>
            <person name="Morono Y."/>
            <person name="Uchiyama I."/>
            <person name="Ito T."/>
            <person name="Fujiyama A."/>
            <person name="Inagaki F."/>
            <person name="Takami H."/>
        </authorList>
    </citation>
    <scope>NUCLEOTIDE SEQUENCE</scope>
    <source>
        <strain evidence="1">Expedition CK06-06</strain>
    </source>
</reference>
<gene>
    <name evidence="1" type="ORF">S12H4_36200</name>
</gene>
<accession>X1S990</accession>
<organism evidence="1">
    <name type="scientific">marine sediment metagenome</name>
    <dbReference type="NCBI Taxonomy" id="412755"/>
    <lineage>
        <taxon>unclassified sequences</taxon>
        <taxon>metagenomes</taxon>
        <taxon>ecological metagenomes</taxon>
    </lineage>
</organism>
<proteinExistence type="predicted"/>
<dbReference type="AlphaFoldDB" id="X1S990"/>
<evidence type="ECO:0000313" key="1">
    <source>
        <dbReference type="EMBL" id="GAI89612.1"/>
    </source>
</evidence>
<feature type="non-terminal residue" evidence="1">
    <location>
        <position position="1"/>
    </location>
</feature>